<organism evidence="1 2">
    <name type="scientific">Bacillus phage DZ1</name>
    <dbReference type="NCBI Taxonomy" id="3075862"/>
    <lineage>
        <taxon>Viruses</taxon>
        <taxon>Duplodnaviria</taxon>
        <taxon>Heunggongvirae</taxon>
        <taxon>Uroviricota</taxon>
        <taxon>Caudoviricetes</taxon>
        <taxon>Ehrlichviridae</taxon>
        <taxon>Dazunavirus</taxon>
        <taxon>Dazunavirus DZ1</taxon>
    </lineage>
</organism>
<evidence type="ECO:0000313" key="1">
    <source>
        <dbReference type="EMBL" id="WNL49476.1"/>
    </source>
</evidence>
<protein>
    <submittedName>
        <fullName evidence="1">Restriction endonuclease-like protein</fullName>
    </submittedName>
</protein>
<reference evidence="1 2" key="1">
    <citation type="submission" date="2023-07" db="EMBL/GenBank/DDBJ databases">
        <title>Isolation and characterization of Bacillus cereus bacteriophage DZ1 and its application in foods.</title>
        <authorList>
            <person name="Huang Z."/>
            <person name="Ding Y."/>
            <person name="Wu Q."/>
        </authorList>
    </citation>
    <scope>NUCLEOTIDE SEQUENCE [LARGE SCALE GENOMIC DNA]</scope>
</reference>
<keyword evidence="1" id="KW-0540">Nuclease</keyword>
<evidence type="ECO:0000313" key="2">
    <source>
        <dbReference type="Proteomes" id="UP001304814"/>
    </source>
</evidence>
<dbReference type="GO" id="GO:0004519">
    <property type="term" value="F:endonuclease activity"/>
    <property type="evidence" value="ECO:0007669"/>
    <property type="project" value="UniProtKB-KW"/>
</dbReference>
<name>A0AA96ERR4_9CAUD</name>
<dbReference type="Pfam" id="PF06356">
    <property type="entry name" value="DUF1064"/>
    <property type="match status" value="1"/>
</dbReference>
<dbReference type="InterPro" id="IPR009414">
    <property type="entry name" value="DUF1064"/>
</dbReference>
<keyword evidence="2" id="KW-1185">Reference proteome</keyword>
<proteinExistence type="predicted"/>
<keyword evidence="1" id="KW-0378">Hydrolase</keyword>
<dbReference type="Proteomes" id="UP001304814">
    <property type="component" value="Segment"/>
</dbReference>
<sequence>MSKFNAKKIVVDGIKFDSEVESRYYAHLMRLKAMGEIKEFTMQPAFVLQEAFTKHGKDYPAIKYKADFQVWYIDGTTKVIDIKGMKTPEFKLKEKLYAKQFDVQLICICESKIDGGWIEFEALQKARAARKKEKEKLEKAILKDFNSIVLTRNVSTKDTIGHLATKYSVTVNRVKKLVEKGNK</sequence>
<keyword evidence="1" id="KW-0255">Endonuclease</keyword>
<dbReference type="EMBL" id="OR338916">
    <property type="protein sequence ID" value="WNL49476.1"/>
    <property type="molecule type" value="Genomic_DNA"/>
</dbReference>
<accession>A0AA96ERR4</accession>